<accession>A0A7M1QYH1</accession>
<name>A0A7M1QYH1_9ACTO</name>
<dbReference type="EMBL" id="CP063212">
    <property type="protein sequence ID" value="QOR46871.1"/>
    <property type="molecule type" value="Genomic_DNA"/>
</dbReference>
<sequence length="297" mass="33132">MSVLTQALVDFAPQKDYFVGIDSDGCAIDAMDIKHYECFTPAYIKVFNLQPISTFVRETAIFVNLHSKTRGMNRWVTLDIIFDMLKERPEVLERPVTLPDGKELKKFLASGLPLSSAGIEQFAAENPSEEIATCIAWGECVNELVEWMVHGCAPFSGVRSAITMMKEHADLMTVSAASLRFLTREWGEHGLDSLMEMMAGQEMGTKSQQLQYAAKGKYDDDRILLIGDAPGDGAAAASQGVLWYPINPGNEKESWERLRTEAFAKFLEGTYRGAYQDRLIAEYDALLPASPPWDKRA</sequence>
<proteinExistence type="predicted"/>
<evidence type="ECO:0000313" key="1">
    <source>
        <dbReference type="EMBL" id="QOR46871.1"/>
    </source>
</evidence>
<dbReference type="RefSeq" id="WP_197551977.1">
    <property type="nucleotide sequence ID" value="NZ_CP063212.1"/>
</dbReference>
<keyword evidence="1" id="KW-0378">Hydrolase</keyword>
<dbReference type="InterPro" id="IPR036412">
    <property type="entry name" value="HAD-like_sf"/>
</dbReference>
<dbReference type="SUPFAM" id="SSF56784">
    <property type="entry name" value="HAD-like"/>
    <property type="match status" value="1"/>
</dbReference>
<dbReference type="InterPro" id="IPR023214">
    <property type="entry name" value="HAD_sf"/>
</dbReference>
<organism evidence="1 2">
    <name type="scientific">Trueperella pecoris</name>
    <dbReference type="NCBI Taxonomy" id="2733571"/>
    <lineage>
        <taxon>Bacteria</taxon>
        <taxon>Bacillati</taxon>
        <taxon>Actinomycetota</taxon>
        <taxon>Actinomycetes</taxon>
        <taxon>Actinomycetales</taxon>
        <taxon>Actinomycetaceae</taxon>
        <taxon>Trueperella</taxon>
    </lineage>
</organism>
<dbReference type="Gene3D" id="3.40.50.1000">
    <property type="entry name" value="HAD superfamily/HAD-like"/>
    <property type="match status" value="1"/>
</dbReference>
<gene>
    <name evidence="1" type="ORF">INS90_06100</name>
</gene>
<protein>
    <submittedName>
        <fullName evidence="1">HAD family hydrolase</fullName>
    </submittedName>
</protein>
<dbReference type="AlphaFoldDB" id="A0A7M1QYH1"/>
<dbReference type="Proteomes" id="UP000594961">
    <property type="component" value="Chromosome"/>
</dbReference>
<reference evidence="1 2" key="1">
    <citation type="submission" date="2020-10" db="EMBL/GenBank/DDBJ databases">
        <title>Trueperella pecoris sp. nov. isolated from bovine and porcine specimens.</title>
        <authorList>
            <person name="Schoenecker L."/>
            <person name="Schnydrig P."/>
            <person name="Brodard I."/>
            <person name="Thomann A."/>
            <person name="Hemphill A."/>
            <person name="Rodriguez-Campos S."/>
            <person name="Perreten V."/>
            <person name="Jores J."/>
            <person name="Kittl S."/>
        </authorList>
    </citation>
    <scope>NUCLEOTIDE SEQUENCE [LARGE SCALE GENOMIC DNA]</scope>
    <source>
        <strain evidence="1 2">19OD0592</strain>
    </source>
</reference>
<evidence type="ECO:0000313" key="2">
    <source>
        <dbReference type="Proteomes" id="UP000594961"/>
    </source>
</evidence>
<dbReference type="GO" id="GO:0016787">
    <property type="term" value="F:hydrolase activity"/>
    <property type="evidence" value="ECO:0007669"/>
    <property type="project" value="UniProtKB-KW"/>
</dbReference>